<dbReference type="Proteomes" id="UP000545507">
    <property type="component" value="Unassembled WGS sequence"/>
</dbReference>
<gene>
    <name evidence="1" type="ORF">F3K02_07850</name>
</gene>
<name>A0A7Y8KWM5_9BURK</name>
<dbReference type="AlphaFoldDB" id="A0A7Y8KWM5"/>
<evidence type="ECO:0000313" key="1">
    <source>
        <dbReference type="EMBL" id="NWF45164.1"/>
    </source>
</evidence>
<dbReference type="RefSeq" id="WP_177134862.1">
    <property type="nucleotide sequence ID" value="NZ_VYGV01000006.1"/>
</dbReference>
<dbReference type="InterPro" id="IPR021831">
    <property type="entry name" value="ParD-like"/>
</dbReference>
<evidence type="ECO:0008006" key="3">
    <source>
        <dbReference type="Google" id="ProtNLM"/>
    </source>
</evidence>
<sequence>MSNAVSPFSSVKLPAALVQQAREAAQPQRRSVAGQIEYWATLGRIADETGLTVQEAREAIALYDARHRAGASGTTDESLDAIEARFLAAESSGRLAQAVRDTVLSNRQKVAPARRAA</sequence>
<dbReference type="EMBL" id="VYGV01000006">
    <property type="protein sequence ID" value="NWF45164.1"/>
    <property type="molecule type" value="Genomic_DNA"/>
</dbReference>
<reference evidence="1 2" key="1">
    <citation type="submission" date="2019-09" db="EMBL/GenBank/DDBJ databases">
        <title>Hydrogenophaga aromatica sp. nov., isolated from a para-xylene-degrading enrichment culture.</title>
        <authorList>
            <person name="Tancsics A."/>
            <person name="Banerjee S."/>
        </authorList>
    </citation>
    <scope>NUCLEOTIDE SEQUENCE [LARGE SCALE GENOMIC DNA]</scope>
    <source>
        <strain evidence="1 2">D2P1</strain>
    </source>
</reference>
<proteinExistence type="predicted"/>
<comment type="caution">
    <text evidence="1">The sequence shown here is derived from an EMBL/GenBank/DDBJ whole genome shotgun (WGS) entry which is preliminary data.</text>
</comment>
<dbReference type="Pfam" id="PF11903">
    <property type="entry name" value="ParD_like"/>
    <property type="match status" value="1"/>
</dbReference>
<organism evidence="1 2">
    <name type="scientific">Hydrogenophaga aromaticivorans</name>
    <dbReference type="NCBI Taxonomy" id="2610898"/>
    <lineage>
        <taxon>Bacteria</taxon>
        <taxon>Pseudomonadati</taxon>
        <taxon>Pseudomonadota</taxon>
        <taxon>Betaproteobacteria</taxon>
        <taxon>Burkholderiales</taxon>
        <taxon>Comamonadaceae</taxon>
        <taxon>Hydrogenophaga</taxon>
    </lineage>
</organism>
<accession>A0A7Y8KWM5</accession>
<evidence type="ECO:0000313" key="2">
    <source>
        <dbReference type="Proteomes" id="UP000545507"/>
    </source>
</evidence>
<protein>
    <recommendedName>
        <fullName evidence="3">ParD-like antitoxin of type II toxin-antitoxin system</fullName>
    </recommendedName>
</protein>
<keyword evidence="2" id="KW-1185">Reference proteome</keyword>